<evidence type="ECO:0000313" key="3">
    <source>
        <dbReference type="EnsemblPlants" id="Pp3c7_9780V3.1"/>
    </source>
</evidence>
<dbReference type="EnsemblPlants" id="Pp3c7_9780V3.2">
    <property type="protein sequence ID" value="Pp3c7_9780V3.2"/>
    <property type="gene ID" value="Pp3c7_9780"/>
</dbReference>
<dbReference type="Pfam" id="PF00226">
    <property type="entry name" value="DnaJ"/>
    <property type="match status" value="1"/>
</dbReference>
<dbReference type="CDD" id="cd06257">
    <property type="entry name" value="DnaJ"/>
    <property type="match status" value="1"/>
</dbReference>
<dbReference type="Gramene" id="Pp3c7_9780V3.3">
    <property type="protein sequence ID" value="Pp3c7_9780V3.3"/>
    <property type="gene ID" value="Pp3c7_9780"/>
</dbReference>
<dbReference type="SMART" id="SM00271">
    <property type="entry name" value="DnaJ"/>
    <property type="match status" value="1"/>
</dbReference>
<feature type="domain" description="J" evidence="1">
    <location>
        <begin position="134"/>
        <end position="199"/>
    </location>
</feature>
<reference evidence="2 4" key="1">
    <citation type="journal article" date="2008" name="Science">
        <title>The Physcomitrella genome reveals evolutionary insights into the conquest of land by plants.</title>
        <authorList>
            <person name="Rensing S."/>
            <person name="Lang D."/>
            <person name="Zimmer A."/>
            <person name="Terry A."/>
            <person name="Salamov A."/>
            <person name="Shapiro H."/>
            <person name="Nishiyama T."/>
            <person name="Perroud P.-F."/>
            <person name="Lindquist E."/>
            <person name="Kamisugi Y."/>
            <person name="Tanahashi T."/>
            <person name="Sakakibara K."/>
            <person name="Fujita T."/>
            <person name="Oishi K."/>
            <person name="Shin-I T."/>
            <person name="Kuroki Y."/>
            <person name="Toyoda A."/>
            <person name="Suzuki Y."/>
            <person name="Hashimoto A."/>
            <person name="Yamaguchi K."/>
            <person name="Sugano A."/>
            <person name="Kohara Y."/>
            <person name="Fujiyama A."/>
            <person name="Anterola A."/>
            <person name="Aoki S."/>
            <person name="Ashton N."/>
            <person name="Barbazuk W.B."/>
            <person name="Barker E."/>
            <person name="Bennetzen J."/>
            <person name="Bezanilla M."/>
            <person name="Blankenship R."/>
            <person name="Cho S.H."/>
            <person name="Dutcher S."/>
            <person name="Estelle M."/>
            <person name="Fawcett J.A."/>
            <person name="Gundlach H."/>
            <person name="Hanada K."/>
            <person name="Heyl A."/>
            <person name="Hicks K.A."/>
            <person name="Hugh J."/>
            <person name="Lohr M."/>
            <person name="Mayer K."/>
            <person name="Melkozernov A."/>
            <person name="Murata T."/>
            <person name="Nelson D."/>
            <person name="Pils B."/>
            <person name="Prigge M."/>
            <person name="Reiss B."/>
            <person name="Renner T."/>
            <person name="Rombauts S."/>
            <person name="Rushton P."/>
            <person name="Sanderfoot A."/>
            <person name="Schween G."/>
            <person name="Shiu S.-H."/>
            <person name="Stueber K."/>
            <person name="Theodoulou F.L."/>
            <person name="Tu H."/>
            <person name="Van de Peer Y."/>
            <person name="Verrier P.J."/>
            <person name="Waters E."/>
            <person name="Wood A."/>
            <person name="Yang L."/>
            <person name="Cove D."/>
            <person name="Cuming A."/>
            <person name="Hasebe M."/>
            <person name="Lucas S."/>
            <person name="Mishler D.B."/>
            <person name="Reski R."/>
            <person name="Grigoriev I."/>
            <person name="Quatrano R.S."/>
            <person name="Boore J.L."/>
        </authorList>
    </citation>
    <scope>NUCLEOTIDE SEQUENCE [LARGE SCALE GENOMIC DNA]</scope>
    <source>
        <strain evidence="3 4">cv. Gransden 2004</strain>
    </source>
</reference>
<proteinExistence type="predicted"/>
<sequence>MLVALRRRATGRVTRASEFCNGIARNLSTKNSGPDEWWAVDGELLRLRPERGKGYKLVNMAEPDPRPKPLNYRKLFADRMARMQDIRIRDNSQEGYWKAYMERFNRTREEWEKLYWDGVPRAPDQDPVAKRPIDHYLVLGLRKRHQPYSPLELKSAFRDKAMLYHPENNREKDPKKRAANMAKFRQVWESYKNLQNRRSW</sequence>
<dbReference type="RefSeq" id="XP_024379896.1">
    <property type="nucleotide sequence ID" value="XM_024524128.2"/>
</dbReference>
<dbReference type="SUPFAM" id="SSF46565">
    <property type="entry name" value="Chaperone J-domain"/>
    <property type="match status" value="1"/>
</dbReference>
<dbReference type="PaxDb" id="3218-PP1S87_15V6.1"/>
<dbReference type="PANTHER" id="PTHR36031:SF1">
    <property type="entry name" value="F21O3.15 PROTEIN"/>
    <property type="match status" value="1"/>
</dbReference>
<reference evidence="3" key="3">
    <citation type="submission" date="2020-12" db="UniProtKB">
        <authorList>
            <consortium name="EnsemblPlants"/>
        </authorList>
    </citation>
    <scope>IDENTIFICATION</scope>
</reference>
<dbReference type="PANTHER" id="PTHR36031">
    <property type="entry name" value="F21O3.15 PROTEIN"/>
    <property type="match status" value="1"/>
</dbReference>
<dbReference type="InterPro" id="IPR001623">
    <property type="entry name" value="DnaJ_domain"/>
</dbReference>
<name>A0A2K1KB50_PHYPA</name>
<dbReference type="RefSeq" id="XP_024379897.1">
    <property type="nucleotide sequence ID" value="XM_024524129.2"/>
</dbReference>
<dbReference type="GeneID" id="112284380"/>
<dbReference type="KEGG" id="ppp:112284380"/>
<dbReference type="OMA" id="WIVEGEM"/>
<protein>
    <recommendedName>
        <fullName evidence="1">J domain-containing protein</fullName>
    </recommendedName>
</protein>
<evidence type="ECO:0000313" key="4">
    <source>
        <dbReference type="Proteomes" id="UP000006727"/>
    </source>
</evidence>
<dbReference type="InterPro" id="IPR036869">
    <property type="entry name" value="J_dom_sf"/>
</dbReference>
<dbReference type="PROSITE" id="PS50076">
    <property type="entry name" value="DNAJ_2"/>
    <property type="match status" value="1"/>
</dbReference>
<dbReference type="Gramene" id="Pp3c7_9780V3.1">
    <property type="protein sequence ID" value="Pp3c7_9780V3.1"/>
    <property type="gene ID" value="Pp3c7_9780"/>
</dbReference>
<dbReference type="Proteomes" id="UP000006727">
    <property type="component" value="Chromosome 7"/>
</dbReference>
<dbReference type="EnsemblPlants" id="Pp3c7_9780V3.3">
    <property type="protein sequence ID" value="Pp3c7_9780V3.3"/>
    <property type="gene ID" value="Pp3c7_9780"/>
</dbReference>
<dbReference type="Gramene" id="Pp3c7_9780V3.2">
    <property type="protein sequence ID" value="Pp3c7_9780V3.2"/>
    <property type="gene ID" value="Pp3c7_9780"/>
</dbReference>
<reference evidence="2 4" key="2">
    <citation type="journal article" date="2018" name="Plant J.">
        <title>The Physcomitrella patens chromosome-scale assembly reveals moss genome structure and evolution.</title>
        <authorList>
            <person name="Lang D."/>
            <person name="Ullrich K.K."/>
            <person name="Murat F."/>
            <person name="Fuchs J."/>
            <person name="Jenkins J."/>
            <person name="Haas F.B."/>
            <person name="Piednoel M."/>
            <person name="Gundlach H."/>
            <person name="Van Bel M."/>
            <person name="Meyberg R."/>
            <person name="Vives C."/>
            <person name="Morata J."/>
            <person name="Symeonidi A."/>
            <person name="Hiss M."/>
            <person name="Muchero W."/>
            <person name="Kamisugi Y."/>
            <person name="Saleh O."/>
            <person name="Blanc G."/>
            <person name="Decker E.L."/>
            <person name="van Gessel N."/>
            <person name="Grimwood J."/>
            <person name="Hayes R.D."/>
            <person name="Graham S.W."/>
            <person name="Gunter L.E."/>
            <person name="McDaniel S.F."/>
            <person name="Hoernstein S.N.W."/>
            <person name="Larsson A."/>
            <person name="Li F.W."/>
            <person name="Perroud P.F."/>
            <person name="Phillips J."/>
            <person name="Ranjan P."/>
            <person name="Rokshar D.S."/>
            <person name="Rothfels C.J."/>
            <person name="Schneider L."/>
            <person name="Shu S."/>
            <person name="Stevenson D.W."/>
            <person name="Thummler F."/>
            <person name="Tillich M."/>
            <person name="Villarreal Aguilar J.C."/>
            <person name="Widiez T."/>
            <person name="Wong G.K."/>
            <person name="Wymore A."/>
            <person name="Zhang Y."/>
            <person name="Zimmer A.D."/>
            <person name="Quatrano R.S."/>
            <person name="Mayer K.F.X."/>
            <person name="Goodstein D."/>
            <person name="Casacuberta J.M."/>
            <person name="Vandepoele K."/>
            <person name="Reski R."/>
            <person name="Cuming A.C."/>
            <person name="Tuskan G.A."/>
            <person name="Maumus F."/>
            <person name="Salse J."/>
            <person name="Schmutz J."/>
            <person name="Rensing S.A."/>
        </authorList>
    </citation>
    <scope>NUCLEOTIDE SEQUENCE [LARGE SCALE GENOMIC DNA]</scope>
    <source>
        <strain evidence="3 4">cv. Gransden 2004</strain>
    </source>
</reference>
<keyword evidence="4" id="KW-1185">Reference proteome</keyword>
<gene>
    <name evidence="3" type="primary">LOC112284380</name>
    <name evidence="2" type="ORF">PHYPA_010183</name>
</gene>
<dbReference type="EnsemblPlants" id="Pp3c7_9780V3.1">
    <property type="protein sequence ID" value="Pp3c7_9780V3.1"/>
    <property type="gene ID" value="Pp3c7_9780"/>
</dbReference>
<dbReference type="AlphaFoldDB" id="A0A2K1KB50"/>
<evidence type="ECO:0000313" key="2">
    <source>
        <dbReference type="EMBL" id="PNR50997.1"/>
    </source>
</evidence>
<dbReference type="Gene3D" id="1.10.287.110">
    <property type="entry name" value="DnaJ domain"/>
    <property type="match status" value="1"/>
</dbReference>
<dbReference type="EMBL" id="ABEU02000007">
    <property type="protein sequence ID" value="PNR50997.1"/>
    <property type="molecule type" value="Genomic_DNA"/>
</dbReference>
<dbReference type="OrthoDB" id="1884372at2759"/>
<evidence type="ECO:0000259" key="1">
    <source>
        <dbReference type="PROSITE" id="PS50076"/>
    </source>
</evidence>
<accession>A0A2K1KB50</accession>
<organism evidence="2">
    <name type="scientific">Physcomitrium patens</name>
    <name type="common">Spreading-leaved earth moss</name>
    <name type="synonym">Physcomitrella patens</name>
    <dbReference type="NCBI Taxonomy" id="3218"/>
    <lineage>
        <taxon>Eukaryota</taxon>
        <taxon>Viridiplantae</taxon>
        <taxon>Streptophyta</taxon>
        <taxon>Embryophyta</taxon>
        <taxon>Bryophyta</taxon>
        <taxon>Bryophytina</taxon>
        <taxon>Bryopsida</taxon>
        <taxon>Funariidae</taxon>
        <taxon>Funariales</taxon>
        <taxon>Funariaceae</taxon>
        <taxon>Physcomitrium</taxon>
    </lineage>
</organism>